<evidence type="ECO:0000259" key="3">
    <source>
        <dbReference type="PROSITE" id="PS52015"/>
    </source>
</evidence>
<dbReference type="EMBL" id="BAAAFM010000001">
    <property type="protein sequence ID" value="GAA0197390.1"/>
    <property type="molecule type" value="Genomic_DNA"/>
</dbReference>
<dbReference type="InterPro" id="IPR037682">
    <property type="entry name" value="TonB_C"/>
</dbReference>
<evidence type="ECO:0000256" key="2">
    <source>
        <dbReference type="SAM" id="SignalP"/>
    </source>
</evidence>
<keyword evidence="2" id="KW-0732">Signal</keyword>
<dbReference type="SUPFAM" id="SSF74653">
    <property type="entry name" value="TolA/TonB C-terminal domain"/>
    <property type="match status" value="1"/>
</dbReference>
<dbReference type="RefSeq" id="WP_343985099.1">
    <property type="nucleotide sequence ID" value="NZ_BAAAFM010000001.1"/>
</dbReference>
<evidence type="ECO:0000313" key="5">
    <source>
        <dbReference type="Proteomes" id="UP001501221"/>
    </source>
</evidence>
<evidence type="ECO:0000313" key="4">
    <source>
        <dbReference type="EMBL" id="GAA0197390.1"/>
    </source>
</evidence>
<dbReference type="Gene3D" id="3.30.1150.10">
    <property type="match status" value="1"/>
</dbReference>
<comment type="caution">
    <text evidence="4">The sequence shown here is derived from an EMBL/GenBank/DDBJ whole genome shotgun (WGS) entry which is preliminary data.</text>
</comment>
<proteinExistence type="predicted"/>
<organism evidence="4 5">
    <name type="scientific">Kangiella japonica</name>
    <dbReference type="NCBI Taxonomy" id="647384"/>
    <lineage>
        <taxon>Bacteria</taxon>
        <taxon>Pseudomonadati</taxon>
        <taxon>Pseudomonadota</taxon>
        <taxon>Gammaproteobacteria</taxon>
        <taxon>Kangiellales</taxon>
        <taxon>Kangiellaceae</taxon>
        <taxon>Kangiella</taxon>
    </lineage>
</organism>
<gene>
    <name evidence="4" type="ORF">GCM10009123_00710</name>
</gene>
<dbReference type="Pfam" id="PF13103">
    <property type="entry name" value="TonB_2"/>
    <property type="match status" value="1"/>
</dbReference>
<feature type="region of interest" description="Disordered" evidence="1">
    <location>
        <begin position="219"/>
        <end position="242"/>
    </location>
</feature>
<accession>A0ABP3CCJ7</accession>
<feature type="signal peptide" evidence="2">
    <location>
        <begin position="1"/>
        <end position="26"/>
    </location>
</feature>
<keyword evidence="5" id="KW-1185">Reference proteome</keyword>
<name>A0ABP3CCJ7_9GAMM</name>
<dbReference type="PROSITE" id="PS52015">
    <property type="entry name" value="TONB_CTD"/>
    <property type="match status" value="1"/>
</dbReference>
<protein>
    <recommendedName>
        <fullName evidence="3">TonB C-terminal domain-containing protein</fullName>
    </recommendedName>
</protein>
<evidence type="ECO:0000256" key="1">
    <source>
        <dbReference type="SAM" id="MobiDB-lite"/>
    </source>
</evidence>
<dbReference type="InterPro" id="IPR016087">
    <property type="entry name" value="Chalcone_isomerase"/>
</dbReference>
<feature type="domain" description="TonB C-terminal" evidence="3">
    <location>
        <begin position="324"/>
        <end position="417"/>
    </location>
</feature>
<feature type="chain" id="PRO_5046648621" description="TonB C-terminal domain-containing protein" evidence="2">
    <location>
        <begin position="27"/>
        <end position="417"/>
    </location>
</feature>
<dbReference type="Proteomes" id="UP001501221">
    <property type="component" value="Unassembled WGS sequence"/>
</dbReference>
<reference evidence="5" key="1">
    <citation type="journal article" date="2019" name="Int. J. Syst. Evol. Microbiol.">
        <title>The Global Catalogue of Microorganisms (GCM) 10K type strain sequencing project: providing services to taxonomists for standard genome sequencing and annotation.</title>
        <authorList>
            <consortium name="The Broad Institute Genomics Platform"/>
            <consortium name="The Broad Institute Genome Sequencing Center for Infectious Disease"/>
            <person name="Wu L."/>
            <person name="Ma J."/>
        </authorList>
    </citation>
    <scope>NUCLEOTIDE SEQUENCE [LARGE SCALE GENOMIC DNA]</scope>
    <source>
        <strain evidence="5">JCM 16211</strain>
    </source>
</reference>
<sequence length="417" mass="46369">MKKLILILTYFLSTVALLTQPQVSVAAEQTTVAGSNLELNGVGVHSELRKEWFLNALYLTTKTDDAEDAVSSSGVKRMELRVLAENLSGRRLKRFWIERIKNNNEASSVLSNAKSVRDFANLMDNDLVAGDIVTIDALPSATVVSINGSEIGRTDVAAFPLILRTWVGDRPPSSEFKDAILGDVSSVQRSELITRLSAVQPSQARIAMFDKAAVQAREEEERKKREEEERKKREEEERKKQEEQKKLQEQQKLEEEQKALAEQAQKAEEVAEAERLRRELEEARRLLAEQQAAAEAAAGPTEAEIAAIRAKYSDQLGAHYVPYFEYPQRDILRRHGKSALMRPRKGKTHGDVSISIEVDREGDLVGGALVSSSGEKILDDAVMNALFDSVPFPAMPEDLPGETFKTTVSISIPAPQM</sequence>
<dbReference type="Pfam" id="PF16036">
    <property type="entry name" value="Chalcone_3"/>
    <property type="match status" value="1"/>
</dbReference>